<dbReference type="GO" id="GO:0000976">
    <property type="term" value="F:transcription cis-regulatory region binding"/>
    <property type="evidence" value="ECO:0007669"/>
    <property type="project" value="TreeGrafter"/>
</dbReference>
<dbReference type="InterPro" id="IPR000847">
    <property type="entry name" value="LysR_HTH_N"/>
</dbReference>
<dbReference type="GO" id="GO:0003700">
    <property type="term" value="F:DNA-binding transcription factor activity"/>
    <property type="evidence" value="ECO:0007669"/>
    <property type="project" value="InterPro"/>
</dbReference>
<dbReference type="Pfam" id="PF00126">
    <property type="entry name" value="HTH_1"/>
    <property type="match status" value="1"/>
</dbReference>
<evidence type="ECO:0000256" key="3">
    <source>
        <dbReference type="ARBA" id="ARBA00023163"/>
    </source>
</evidence>
<evidence type="ECO:0000313" key="6">
    <source>
        <dbReference type="Proteomes" id="UP000244874"/>
    </source>
</evidence>
<evidence type="ECO:0000256" key="2">
    <source>
        <dbReference type="ARBA" id="ARBA00023015"/>
    </source>
</evidence>
<accession>A0A2R7UL27</accession>
<evidence type="ECO:0000256" key="1">
    <source>
        <dbReference type="ARBA" id="ARBA00009437"/>
    </source>
</evidence>
<evidence type="ECO:0000313" key="5">
    <source>
        <dbReference type="EMBL" id="PTU51834.1"/>
    </source>
</evidence>
<comment type="caution">
    <text evidence="5">The sequence shown here is derived from an EMBL/GenBank/DDBJ whole genome shotgun (WGS) entry which is preliminary data.</text>
</comment>
<dbReference type="RefSeq" id="WP_021783614.1">
    <property type="nucleotide sequence ID" value="NZ_JAVHYJ010000037.1"/>
</dbReference>
<dbReference type="PANTHER" id="PTHR30126">
    <property type="entry name" value="HTH-TYPE TRANSCRIPTIONAL REGULATOR"/>
    <property type="match status" value="1"/>
</dbReference>
<keyword evidence="3" id="KW-0804">Transcription</keyword>
<comment type="similarity">
    <text evidence="1">Belongs to the LysR transcriptional regulatory family.</text>
</comment>
<evidence type="ECO:0000259" key="4">
    <source>
        <dbReference type="PROSITE" id="PS50931"/>
    </source>
</evidence>
<keyword evidence="2" id="KW-0805">Transcription regulation</keyword>
<dbReference type="AlphaFoldDB" id="A0A2R7UL27"/>
<dbReference type="EMBL" id="QANO01000111">
    <property type="protein sequence ID" value="PTU51834.1"/>
    <property type="molecule type" value="Genomic_DNA"/>
</dbReference>
<organism evidence="5 6">
    <name type="scientific">Pseudomonas plecoglossicida</name>
    <dbReference type="NCBI Taxonomy" id="70775"/>
    <lineage>
        <taxon>Bacteria</taxon>
        <taxon>Pseudomonadati</taxon>
        <taxon>Pseudomonadota</taxon>
        <taxon>Gammaproteobacteria</taxon>
        <taxon>Pseudomonadales</taxon>
        <taxon>Pseudomonadaceae</taxon>
        <taxon>Pseudomonas</taxon>
    </lineage>
</organism>
<sequence length="88" mass="9082">MNVTKLESFLATVDLGTVSAAAAQLGIGQPAVTKHLNALEAELGVELFVSASRRTLLSPAGAKVLSTARVIVAAVDSLRAELETARSH</sequence>
<reference evidence="5 6" key="1">
    <citation type="submission" date="2018-04" db="EMBL/GenBank/DDBJ databases">
        <authorList>
            <person name="Go L.Y."/>
            <person name="Mitchell J.A."/>
        </authorList>
    </citation>
    <scope>NUCLEOTIDE SEQUENCE [LARGE SCALE GENOMIC DNA]</scope>
    <source>
        <strain evidence="5 6">KCJK7865</strain>
    </source>
</reference>
<protein>
    <submittedName>
        <fullName evidence="5">LysR family transcriptional regulator</fullName>
    </submittedName>
</protein>
<dbReference type="PROSITE" id="PS50931">
    <property type="entry name" value="HTH_LYSR"/>
    <property type="match status" value="1"/>
</dbReference>
<dbReference type="InterPro" id="IPR036390">
    <property type="entry name" value="WH_DNA-bd_sf"/>
</dbReference>
<dbReference type="Gene3D" id="1.10.10.10">
    <property type="entry name" value="Winged helix-like DNA-binding domain superfamily/Winged helix DNA-binding domain"/>
    <property type="match status" value="1"/>
</dbReference>
<name>A0A2R7UL27_PSEDL</name>
<proteinExistence type="inferred from homology"/>
<dbReference type="Proteomes" id="UP000244874">
    <property type="component" value="Unassembled WGS sequence"/>
</dbReference>
<gene>
    <name evidence="5" type="ORF">DBB42_12920</name>
</gene>
<feature type="domain" description="HTH lysR-type" evidence="4">
    <location>
        <begin position="1"/>
        <end position="58"/>
    </location>
</feature>
<dbReference type="InterPro" id="IPR036388">
    <property type="entry name" value="WH-like_DNA-bd_sf"/>
</dbReference>
<dbReference type="PRINTS" id="PR00039">
    <property type="entry name" value="HTHLYSR"/>
</dbReference>
<dbReference type="PANTHER" id="PTHR30126:SF39">
    <property type="entry name" value="HTH-TYPE TRANSCRIPTIONAL REGULATOR CYSL"/>
    <property type="match status" value="1"/>
</dbReference>
<dbReference type="SUPFAM" id="SSF46785">
    <property type="entry name" value="Winged helix' DNA-binding domain"/>
    <property type="match status" value="1"/>
</dbReference>